<dbReference type="SUPFAM" id="SSF56645">
    <property type="entry name" value="Acyl-CoA dehydrogenase NM domain-like"/>
    <property type="match status" value="1"/>
</dbReference>
<evidence type="ECO:0000313" key="1">
    <source>
        <dbReference type="EMBL" id="TDY39035.1"/>
    </source>
</evidence>
<dbReference type="AlphaFoldDB" id="A0A4R8L9G7"/>
<sequence length="376" mass="39986">MSDIVNDALSEALRREPDEHVNHDERHAPTLQRALEQQLAALRFKSDAPRSRGAALEALCARGLDRLPLPGRGRTVQRWSALAAVAACDLSLVKLYEGHTDALAILAELHAPQLAAPGRRWGVWAAEPPHQKVIAAPEDSGTALRLEGVKPWCSGAAQLTHALVTVSRYGEPVLAAVDLAQPSIHLSDGGWHAVGMAATGTCEVRFDGALARQIGEPAAYLARPGFWHGGAGIAACWYGCAVELAAALRAYLMRRAQPHACAHLGAADAQLAAARALLRETAGWIDTYPRADAALRAMRVRIAVEQAASAILTHVTRALGAAPLCSDAHFARAAADLPVFLRQSHAERDEADLGSALRDGPDPLACEPDALWRLAC</sequence>
<dbReference type="InterPro" id="IPR046373">
    <property type="entry name" value="Acyl-CoA_Oxase/DH_mid-dom_sf"/>
</dbReference>
<dbReference type="Gene3D" id="2.40.110.10">
    <property type="entry name" value="Butyryl-CoA Dehydrogenase, subunit A, domain 2"/>
    <property type="match status" value="1"/>
</dbReference>
<dbReference type="GO" id="GO:0016627">
    <property type="term" value="F:oxidoreductase activity, acting on the CH-CH group of donors"/>
    <property type="evidence" value="ECO:0007669"/>
    <property type="project" value="InterPro"/>
</dbReference>
<dbReference type="Proteomes" id="UP000295509">
    <property type="component" value="Unassembled WGS sequence"/>
</dbReference>
<dbReference type="RefSeq" id="WP_208327990.1">
    <property type="nucleotide sequence ID" value="NZ_JBHLUW010000024.1"/>
</dbReference>
<name>A0A4R8L9G7_9BURK</name>
<reference evidence="1 2" key="1">
    <citation type="submission" date="2019-03" db="EMBL/GenBank/DDBJ databases">
        <title>Genomic Encyclopedia of Type Strains, Phase III (KMG-III): the genomes of soil and plant-associated and newly described type strains.</title>
        <authorList>
            <person name="Whitman W."/>
        </authorList>
    </citation>
    <scope>NUCLEOTIDE SEQUENCE [LARGE SCALE GENOMIC DNA]</scope>
    <source>
        <strain evidence="1 2">LMG 29544</strain>
    </source>
</reference>
<dbReference type="EMBL" id="SORE01000028">
    <property type="protein sequence ID" value="TDY39035.1"/>
    <property type="molecule type" value="Genomic_DNA"/>
</dbReference>
<comment type="caution">
    <text evidence="1">The sequence shown here is derived from an EMBL/GenBank/DDBJ whole genome shotgun (WGS) entry which is preliminary data.</text>
</comment>
<gene>
    <name evidence="1" type="ORF">BX592_12839</name>
</gene>
<dbReference type="InterPro" id="IPR009100">
    <property type="entry name" value="AcylCoA_DH/oxidase_NM_dom_sf"/>
</dbReference>
<protein>
    <submittedName>
        <fullName evidence="1">Alkylation response protein AidB-like acyl-CoA dehydrogenase</fullName>
    </submittedName>
</protein>
<proteinExistence type="predicted"/>
<evidence type="ECO:0000313" key="2">
    <source>
        <dbReference type="Proteomes" id="UP000295509"/>
    </source>
</evidence>
<accession>A0A4R8L9G7</accession>
<keyword evidence="2" id="KW-1185">Reference proteome</keyword>
<organism evidence="1 2">
    <name type="scientific">Paraburkholderia rhizosphaerae</name>
    <dbReference type="NCBI Taxonomy" id="480658"/>
    <lineage>
        <taxon>Bacteria</taxon>
        <taxon>Pseudomonadati</taxon>
        <taxon>Pseudomonadota</taxon>
        <taxon>Betaproteobacteria</taxon>
        <taxon>Burkholderiales</taxon>
        <taxon>Burkholderiaceae</taxon>
        <taxon>Paraburkholderia</taxon>
    </lineage>
</organism>